<dbReference type="SMART" id="SM00326">
    <property type="entry name" value="SH3"/>
    <property type="match status" value="2"/>
</dbReference>
<feature type="compositionally biased region" description="Acidic residues" evidence="8">
    <location>
        <begin position="1386"/>
        <end position="1396"/>
    </location>
</feature>
<evidence type="ECO:0000259" key="14">
    <source>
        <dbReference type="PROSITE" id="PS51082"/>
    </source>
</evidence>
<evidence type="ECO:0000256" key="3">
    <source>
        <dbReference type="ARBA" id="ARBA00020728"/>
    </source>
</evidence>
<dbReference type="CDD" id="cd00052">
    <property type="entry name" value="EH"/>
    <property type="match status" value="1"/>
</dbReference>
<name>A0A427Y0Y6_9TREE</name>
<evidence type="ECO:0000259" key="9">
    <source>
        <dbReference type="PROSITE" id="PS50002"/>
    </source>
</evidence>
<feature type="compositionally biased region" description="Acidic residues" evidence="8">
    <location>
        <begin position="1405"/>
        <end position="1419"/>
    </location>
</feature>
<feature type="compositionally biased region" description="Basic and acidic residues" evidence="8">
    <location>
        <begin position="632"/>
        <end position="652"/>
    </location>
</feature>
<feature type="compositionally biased region" description="Basic and acidic residues" evidence="8">
    <location>
        <begin position="972"/>
        <end position="981"/>
    </location>
</feature>
<dbReference type="CDD" id="cd00174">
    <property type="entry name" value="SH3"/>
    <property type="match status" value="2"/>
</dbReference>
<dbReference type="PROSITE" id="PS50031">
    <property type="entry name" value="EH"/>
    <property type="match status" value="1"/>
</dbReference>
<feature type="compositionally biased region" description="Pro residues" evidence="8">
    <location>
        <begin position="756"/>
        <end position="767"/>
    </location>
</feature>
<keyword evidence="5" id="KW-0963">Cytoplasm</keyword>
<dbReference type="Gene3D" id="2.30.30.40">
    <property type="entry name" value="SH3 Domains"/>
    <property type="match status" value="2"/>
</dbReference>
<dbReference type="PROSITE" id="PS50003">
    <property type="entry name" value="PH_DOMAIN"/>
    <property type="match status" value="1"/>
</dbReference>
<dbReference type="EMBL" id="RSCE01000003">
    <property type="protein sequence ID" value="RSH84655.1"/>
    <property type="molecule type" value="Genomic_DNA"/>
</dbReference>
<dbReference type="PROSITE" id="PS51082">
    <property type="entry name" value="WH2"/>
    <property type="match status" value="1"/>
</dbReference>
<evidence type="ECO:0000256" key="1">
    <source>
        <dbReference type="ARBA" id="ARBA00004496"/>
    </source>
</evidence>
<keyword evidence="16" id="KW-1185">Reference proteome</keyword>
<dbReference type="PANTHER" id="PTHR46006">
    <property type="entry name" value="RHO GUANINE NUCLEOTIDE EXCHANGE FACTOR AT 64C, ISOFORM A"/>
    <property type="match status" value="1"/>
</dbReference>
<reference evidence="15 16" key="1">
    <citation type="submission" date="2018-11" db="EMBL/GenBank/DDBJ databases">
        <title>Genome sequence of Apiotrichum porosum DSM 27194.</title>
        <authorList>
            <person name="Aliyu H."/>
            <person name="Gorte O."/>
            <person name="Ochsenreither K."/>
        </authorList>
    </citation>
    <scope>NUCLEOTIDE SEQUENCE [LARGE SCALE GENOMIC DNA]</scope>
    <source>
        <strain evidence="15 16">DSM 27194</strain>
    </source>
</reference>
<dbReference type="Gene3D" id="1.10.238.10">
    <property type="entry name" value="EF-hand"/>
    <property type="match status" value="1"/>
</dbReference>
<feature type="compositionally biased region" description="Low complexity" evidence="8">
    <location>
        <begin position="1982"/>
        <end position="1998"/>
    </location>
</feature>
<feature type="region of interest" description="Disordered" evidence="8">
    <location>
        <begin position="1"/>
        <end position="113"/>
    </location>
</feature>
<evidence type="ECO:0000256" key="5">
    <source>
        <dbReference type="ARBA" id="ARBA00022490"/>
    </source>
</evidence>
<accession>A0A427Y0Y6</accession>
<dbReference type="SUPFAM" id="SSF47473">
    <property type="entry name" value="EF-hand"/>
    <property type="match status" value="1"/>
</dbReference>
<dbReference type="GO" id="GO:0005085">
    <property type="term" value="F:guanyl-nucleotide exchange factor activity"/>
    <property type="evidence" value="ECO:0007669"/>
    <property type="project" value="InterPro"/>
</dbReference>
<dbReference type="Proteomes" id="UP000279236">
    <property type="component" value="Unassembled WGS sequence"/>
</dbReference>
<feature type="compositionally biased region" description="Low complexity" evidence="8">
    <location>
        <begin position="702"/>
        <end position="732"/>
    </location>
</feature>
<dbReference type="InterPro" id="IPR001331">
    <property type="entry name" value="GDS_CDC24_CS"/>
</dbReference>
<evidence type="ECO:0000259" key="10">
    <source>
        <dbReference type="PROSITE" id="PS50003"/>
    </source>
</evidence>
<feature type="compositionally biased region" description="Basic and acidic residues" evidence="8">
    <location>
        <begin position="357"/>
        <end position="368"/>
    </location>
</feature>
<dbReference type="PROSITE" id="PS00741">
    <property type="entry name" value="DH_1"/>
    <property type="match status" value="1"/>
</dbReference>
<dbReference type="InterPro" id="IPR035899">
    <property type="entry name" value="DBL_dom_sf"/>
</dbReference>
<dbReference type="GO" id="GO:0005509">
    <property type="term" value="F:calcium ion binding"/>
    <property type="evidence" value="ECO:0007669"/>
    <property type="project" value="InterPro"/>
</dbReference>
<feature type="region of interest" description="Disordered" evidence="8">
    <location>
        <begin position="1960"/>
        <end position="2004"/>
    </location>
</feature>
<dbReference type="SMART" id="SM00325">
    <property type="entry name" value="RhoGEF"/>
    <property type="match status" value="1"/>
</dbReference>
<dbReference type="InterPro" id="IPR003124">
    <property type="entry name" value="WH2_dom"/>
</dbReference>
<feature type="region of interest" description="Disordered" evidence="8">
    <location>
        <begin position="469"/>
        <end position="1119"/>
    </location>
</feature>
<dbReference type="PROSITE" id="PS50010">
    <property type="entry name" value="DH_2"/>
    <property type="match status" value="1"/>
</dbReference>
<dbReference type="InterPro" id="IPR000261">
    <property type="entry name" value="EH_dom"/>
</dbReference>
<feature type="domain" description="EH" evidence="12">
    <location>
        <begin position="230"/>
        <end position="319"/>
    </location>
</feature>
<evidence type="ECO:0000256" key="8">
    <source>
        <dbReference type="SAM" id="MobiDB-lite"/>
    </source>
</evidence>
<dbReference type="SUPFAM" id="SSF50729">
    <property type="entry name" value="PH domain-like"/>
    <property type="match status" value="1"/>
</dbReference>
<dbReference type="Gene3D" id="1.20.900.10">
    <property type="entry name" value="Dbl homology (DH) domain"/>
    <property type="match status" value="1"/>
</dbReference>
<evidence type="ECO:0000259" key="12">
    <source>
        <dbReference type="PROSITE" id="PS50031"/>
    </source>
</evidence>
<dbReference type="PROSITE" id="PS50222">
    <property type="entry name" value="EF_HAND_2"/>
    <property type="match status" value="2"/>
</dbReference>
<feature type="region of interest" description="Disordered" evidence="8">
    <location>
        <begin position="1384"/>
        <end position="1511"/>
    </location>
</feature>
<feature type="coiled-coil region" evidence="7">
    <location>
        <begin position="1807"/>
        <end position="1834"/>
    </location>
</feature>
<dbReference type="GO" id="GO:0035556">
    <property type="term" value="P:intracellular signal transduction"/>
    <property type="evidence" value="ECO:0007669"/>
    <property type="project" value="InterPro"/>
</dbReference>
<dbReference type="RefSeq" id="XP_028478103.1">
    <property type="nucleotide sequence ID" value="XM_028621651.1"/>
</dbReference>
<dbReference type="CDD" id="cd00160">
    <property type="entry name" value="RhoGEF"/>
    <property type="match status" value="1"/>
</dbReference>
<feature type="compositionally biased region" description="Pro residues" evidence="8">
    <location>
        <begin position="881"/>
        <end position="937"/>
    </location>
</feature>
<keyword evidence="4 6" id="KW-0728">SH3 domain</keyword>
<dbReference type="OrthoDB" id="1716625at2759"/>
<feature type="region of interest" description="Disordered" evidence="8">
    <location>
        <begin position="399"/>
        <end position="421"/>
    </location>
</feature>
<dbReference type="InterPro" id="IPR001452">
    <property type="entry name" value="SH3_domain"/>
</dbReference>
<dbReference type="Pfam" id="PF12763">
    <property type="entry name" value="EH"/>
    <property type="match status" value="1"/>
</dbReference>
<feature type="compositionally biased region" description="Low complexity" evidence="8">
    <location>
        <begin position="608"/>
        <end position="629"/>
    </location>
</feature>
<dbReference type="Gene3D" id="2.30.29.30">
    <property type="entry name" value="Pleckstrin-homology domain (PH domain)/Phosphotyrosine-binding domain (PTB)"/>
    <property type="match status" value="1"/>
</dbReference>
<feature type="region of interest" description="Disordered" evidence="8">
    <location>
        <begin position="1584"/>
        <end position="1622"/>
    </location>
</feature>
<feature type="compositionally biased region" description="Gly residues" evidence="8">
    <location>
        <begin position="1021"/>
        <end position="1031"/>
    </location>
</feature>
<dbReference type="SMART" id="SM00233">
    <property type="entry name" value="PH"/>
    <property type="match status" value="1"/>
</dbReference>
<feature type="domain" description="EF-hand" evidence="13">
    <location>
        <begin position="229"/>
        <end position="264"/>
    </location>
</feature>
<protein>
    <recommendedName>
        <fullName evidence="2">Actin cytoskeleton-regulatory complex protein PAN1</fullName>
    </recommendedName>
    <alternativeName>
        <fullName evidence="3">Actin cytoskeleton-regulatory complex protein pan1</fullName>
    </alternativeName>
</protein>
<dbReference type="STRING" id="105984.A0A427Y0Y6"/>
<feature type="compositionally biased region" description="Basic and acidic residues" evidence="8">
    <location>
        <begin position="1420"/>
        <end position="1445"/>
    </location>
</feature>
<evidence type="ECO:0000313" key="16">
    <source>
        <dbReference type="Proteomes" id="UP000279236"/>
    </source>
</evidence>
<feature type="domain" description="WH2" evidence="14">
    <location>
        <begin position="1030"/>
        <end position="1047"/>
    </location>
</feature>
<feature type="domain" description="SH3" evidence="9">
    <location>
        <begin position="1240"/>
        <end position="1299"/>
    </location>
</feature>
<comment type="subcellular location">
    <subcellularLocation>
        <location evidence="1">Cytoplasm</location>
    </subcellularLocation>
</comment>
<dbReference type="InterPro" id="IPR000219">
    <property type="entry name" value="DH_dom"/>
</dbReference>
<dbReference type="SUPFAM" id="SSF48065">
    <property type="entry name" value="DBL homology domain (DH-domain)"/>
    <property type="match status" value="1"/>
</dbReference>
<keyword evidence="7" id="KW-0175">Coiled coil</keyword>
<feature type="domain" description="EF-hand" evidence="13">
    <location>
        <begin position="266"/>
        <end position="298"/>
    </location>
</feature>
<dbReference type="Pfam" id="PF02205">
    <property type="entry name" value="WH2"/>
    <property type="match status" value="1"/>
</dbReference>
<evidence type="ECO:0000256" key="7">
    <source>
        <dbReference type="SAM" id="Coils"/>
    </source>
</evidence>
<organism evidence="15 16">
    <name type="scientific">Apiotrichum porosum</name>
    <dbReference type="NCBI Taxonomy" id="105984"/>
    <lineage>
        <taxon>Eukaryota</taxon>
        <taxon>Fungi</taxon>
        <taxon>Dikarya</taxon>
        <taxon>Basidiomycota</taxon>
        <taxon>Agaricomycotina</taxon>
        <taxon>Tremellomycetes</taxon>
        <taxon>Trichosporonales</taxon>
        <taxon>Trichosporonaceae</taxon>
        <taxon>Apiotrichum</taxon>
    </lineage>
</organism>
<evidence type="ECO:0000259" key="13">
    <source>
        <dbReference type="PROSITE" id="PS50222"/>
    </source>
</evidence>
<feature type="domain" description="PH" evidence="10">
    <location>
        <begin position="1865"/>
        <end position="1954"/>
    </location>
</feature>
<feature type="compositionally biased region" description="Polar residues" evidence="8">
    <location>
        <begin position="60"/>
        <end position="71"/>
    </location>
</feature>
<proteinExistence type="predicted"/>
<feature type="compositionally biased region" description="Basic and acidic residues" evidence="8">
    <location>
        <begin position="780"/>
        <end position="819"/>
    </location>
</feature>
<dbReference type="InterPro" id="IPR051480">
    <property type="entry name" value="Endocytic_GEF_Adapter"/>
</dbReference>
<dbReference type="InterPro" id="IPR002048">
    <property type="entry name" value="EF_hand_dom"/>
</dbReference>
<feature type="region of interest" description="Disordered" evidence="8">
    <location>
        <begin position="334"/>
        <end position="385"/>
    </location>
</feature>
<dbReference type="Pfam" id="PF00018">
    <property type="entry name" value="SH3_1"/>
    <property type="match status" value="1"/>
</dbReference>
<feature type="compositionally biased region" description="Basic and acidic residues" evidence="8">
    <location>
        <begin position="469"/>
        <end position="588"/>
    </location>
</feature>
<evidence type="ECO:0000256" key="6">
    <source>
        <dbReference type="PROSITE-ProRule" id="PRU00192"/>
    </source>
</evidence>
<feature type="compositionally biased region" description="Basic and acidic residues" evidence="8">
    <location>
        <begin position="670"/>
        <end position="699"/>
    </location>
</feature>
<evidence type="ECO:0000256" key="4">
    <source>
        <dbReference type="ARBA" id="ARBA00022443"/>
    </source>
</evidence>
<dbReference type="InterPro" id="IPR011992">
    <property type="entry name" value="EF-hand-dom_pair"/>
</dbReference>
<evidence type="ECO:0000313" key="15">
    <source>
        <dbReference type="EMBL" id="RSH84655.1"/>
    </source>
</evidence>
<feature type="region of interest" description="Disordered" evidence="8">
    <location>
        <begin position="1527"/>
        <end position="1563"/>
    </location>
</feature>
<evidence type="ECO:0000256" key="2">
    <source>
        <dbReference type="ARBA" id="ARBA00015110"/>
    </source>
</evidence>
<dbReference type="InterPro" id="IPR036028">
    <property type="entry name" value="SH3-like_dom_sf"/>
</dbReference>
<dbReference type="GO" id="GO:0005737">
    <property type="term" value="C:cytoplasm"/>
    <property type="evidence" value="ECO:0007669"/>
    <property type="project" value="UniProtKB-SubCell"/>
</dbReference>
<evidence type="ECO:0000259" key="11">
    <source>
        <dbReference type="PROSITE" id="PS50010"/>
    </source>
</evidence>
<feature type="compositionally biased region" description="Polar residues" evidence="8">
    <location>
        <begin position="33"/>
        <end position="47"/>
    </location>
</feature>
<dbReference type="GO" id="GO:0003779">
    <property type="term" value="F:actin binding"/>
    <property type="evidence" value="ECO:0007669"/>
    <property type="project" value="InterPro"/>
</dbReference>
<dbReference type="SUPFAM" id="SSF50044">
    <property type="entry name" value="SH3-domain"/>
    <property type="match status" value="2"/>
</dbReference>
<dbReference type="InterPro" id="IPR001849">
    <property type="entry name" value="PH_domain"/>
</dbReference>
<dbReference type="GO" id="GO:0035025">
    <property type="term" value="P:positive regulation of Rho protein signal transduction"/>
    <property type="evidence" value="ECO:0007669"/>
    <property type="project" value="TreeGrafter"/>
</dbReference>
<feature type="compositionally biased region" description="Basic and acidic residues" evidence="8">
    <location>
        <begin position="411"/>
        <end position="421"/>
    </location>
</feature>
<dbReference type="InterPro" id="IPR011993">
    <property type="entry name" value="PH-like_dom_sf"/>
</dbReference>
<dbReference type="PROSITE" id="PS50002">
    <property type="entry name" value="SH3"/>
    <property type="match status" value="1"/>
</dbReference>
<feature type="compositionally biased region" description="Low complexity" evidence="8">
    <location>
        <begin position="1073"/>
        <end position="1090"/>
    </location>
</feature>
<sequence>MQPNQWQQQQYGYNPAAYQQQQQRPAAGGYLGAQQTGFPGAAQQQRPMATGFPQQQQQQPMGQSLTPNAAGTPTGGAYSFLNAPPPAGSFGPRGSFGNQGGMTPQMTGYPGAQGGMMAQRTGMPAGGMMSQPTGMPMGMMSQPTGMHGGLMSQPTGMPGGGLRAQPTGIHDPRLGAMMQTFMPSNMSQPFSATGLPQFNQAQPLQQTFQSLIQNPSTSTPKVPWALSRQEKKDYDQIFRAWDTKGDGFISGDMAREVFGQAGLGQDDLMKIWNLSDVDNRGKLNLPEFHIAMGLIYRALNGNPIPDKLPEELVPHSMRDIDTTVNFMRDLLKHESNTRSDTSSPVYGGTPVSAASSKDARVYKHDDTRSGGYKSSSRHLDRRAVRYKGEDADAEIKDLRRQLEEGSSMLEETDRERSRRNEEDDILEEEIDDIKHRVRRIKEDLEYVSKGRRTADKDEERRKLEREMLTLMHEKLPELERRQERRQEEKRMDERGASRARDKRNDVHGRYDDREKGSWLRGTYERDSRDRRDSYDRGYDDRDRSDRDRGYSRDEYDRRDRERDDYDRRDRDRGYDRNDRDREGGDRRSPLPPQSPPKADAPTPPPAPKAVAAAPAPKAAPKPASKSMASMTPEERKAYIQEQAQRRIQDRLRALGVESSSPEPAVDDSVEERLARERQEAEEKAKAADQEQAAREEARRARIAAAGGSDEAPAAAPKAAPAPPVKSALKKAAPPAPAPRPKHAAPPPAPHPRHAAPPKPPVAVPVPPTSRAVPAEDPEEVELRRQEEARQASIAERRERLKRLQEEEEAELRKEEEMMAARKARSAAAAAPPPTVVEPPTDRSAGTHNPFRKPTADAAVPTSPGMPKSPSTSASGGFNPFYRPPPATGAPVVPPVAATPPVAPAPPPAPPAPPAPEPPVAVAPPPPPPPPAPAPPRPAFTAPVRTNSAPPPDDDWDVIHERDQDDSDSSDDEYAHSRDKRGALASALFGNITGGGSRPGSADANTAPPPAPKAAPAALAKLGGGAPSGGGMSALLSAIQGGSRLRHAETVDKSGPGISGRVVGDSAPPAHINAVAASPPSPPAQYAEPQYTESPNPEPQHADEEDEDFVPRNSNRQSTDWYGSLAADHQTPAASFGENVSLEPTREEEEREQPQPEAPVAEMAAASIDDGPSLDDVDLGITLHARTLYDYAGGSFSGDLAFKENVVLDAHPAKEAGGPWWYATLSDGSAGWIPSSYVEPCIAKQCQALYDYTGNGPEELSFAAGEALGVVDQSDPDWWKVEKLGEILLVPAAYVELLASTPPTPNSTTPTPVVDHPFPQVLTTNIDPAPTTIERGEPTPTIVEEPQSTIETPLTASPVLATVPLGATLTAAPAVRSRGMSIGQYDVDADDGDESSDDSVLSFWSSDEEESDTEQDTPDTEAEKRDSEEREHKDTERKRREAERQKALAAAGLKIRREPPGIPSRGGKPKGRRRPAPAVPIRRPAAETTAPSQTEASPLSPRFDQGEQSEIKVQDAYARYEQFLAESRARPVGPRRHSTAASPGPNLATLLPPTPGPSPSPSLMSAGKAGFSGFLSRMGVTQHMDRPASSKLNISRPISSPLISGPVSGGPTDSPAESPMPDNFGSTWSSLVDQSVLSTMDPQERKRQESIFEFIGTESTYVRDLQLIVGVFYAKLMTILDERALTVIFANVEDILMFNSFFLSALEDRQKACRLYVDVIGDILAEHCQNFGVYMPYCVNQDTARKMLVQLRKSMPELEAALQDIKLNNPSVRGLDLSSFLLEPMQRITRYPLLLRQIAKYTTPDQDLDNVQRALTDAENTVARINEDVRESESSERLRVLSEDLWVGGEGRIDLTEPTQYQGPRKLLKEGAVNKAKSGRKLWMVLCTDVLILIESRNLYRMPVPLHDLTLQQGRDDVSFALVIGHSGKNDSVRLKATSNKERVDWIATITKARKQCLAAREKARAQSGTSMDLDRDTRRNSRLSTASSSRVASNRNSTYGGYTPAELGLDQVYDESHSYAGQRRSMYDHQF</sequence>
<dbReference type="SMART" id="SM00027">
    <property type="entry name" value="EH"/>
    <property type="match status" value="1"/>
</dbReference>
<feature type="domain" description="DH" evidence="11">
    <location>
        <begin position="1645"/>
        <end position="1827"/>
    </location>
</feature>
<comment type="caution">
    <text evidence="15">The sequence shown here is derived from an EMBL/GenBank/DDBJ whole genome shotgun (WGS) entry which is preliminary data.</text>
</comment>
<dbReference type="Pfam" id="PF00621">
    <property type="entry name" value="RhoGEF"/>
    <property type="match status" value="1"/>
</dbReference>
<feature type="compositionally biased region" description="Low complexity" evidence="8">
    <location>
        <begin position="1"/>
        <end position="28"/>
    </location>
</feature>
<feature type="compositionally biased region" description="Pro residues" evidence="8">
    <location>
        <begin position="733"/>
        <end position="749"/>
    </location>
</feature>
<dbReference type="GeneID" id="39590722"/>
<dbReference type="PANTHER" id="PTHR46006:SF6">
    <property type="entry name" value="INTERSECTIN-2 ISOFORM X1"/>
    <property type="match status" value="1"/>
</dbReference>
<feature type="compositionally biased region" description="Polar residues" evidence="8">
    <location>
        <begin position="1589"/>
        <end position="1601"/>
    </location>
</feature>
<gene>
    <name evidence="15" type="ORF">EHS24_006179</name>
</gene>